<sequence length="140" mass="15025">MSCSESDDNSSGSNSQLVNEVKTLMASGNWRVSNYFDDVNETSNYQNFVFRFNPAVNSVSVTGGNITASGTFSVVDSASNDDSISLDADFNLNFSLPAPASLIELSDDWDILSYNNNEVNLIDVSGGNGGTDLLTFTRIP</sequence>
<evidence type="ECO:0000313" key="1">
    <source>
        <dbReference type="EMBL" id="OYQ43720.1"/>
    </source>
</evidence>
<evidence type="ECO:0008006" key="3">
    <source>
        <dbReference type="Google" id="ProtNLM"/>
    </source>
</evidence>
<keyword evidence="2" id="KW-1185">Reference proteome</keyword>
<dbReference type="EMBL" id="NOXX01000199">
    <property type="protein sequence ID" value="OYQ43720.1"/>
    <property type="molecule type" value="Genomic_DNA"/>
</dbReference>
<dbReference type="AlphaFoldDB" id="A0A255ZSL9"/>
<proteinExistence type="predicted"/>
<gene>
    <name evidence="1" type="ORF">CHX27_09065</name>
</gene>
<accession>A0A255ZSL9</accession>
<evidence type="ECO:0000313" key="2">
    <source>
        <dbReference type="Proteomes" id="UP000216035"/>
    </source>
</evidence>
<dbReference type="Proteomes" id="UP000216035">
    <property type="component" value="Unassembled WGS sequence"/>
</dbReference>
<name>A0A255ZSL9_9FLAO</name>
<reference evidence="1 2" key="1">
    <citation type="submission" date="2017-07" db="EMBL/GenBank/DDBJ databases">
        <title>Flavobacterium cyanobacteriorum sp. nov., isolated from cyanobacterial aggregates in a eutrophic lake.</title>
        <authorList>
            <person name="Cai H."/>
        </authorList>
    </citation>
    <scope>NUCLEOTIDE SEQUENCE [LARGE SCALE GENOMIC DNA]</scope>
    <source>
        <strain evidence="1 2">TH167</strain>
    </source>
</reference>
<comment type="caution">
    <text evidence="1">The sequence shown here is derived from an EMBL/GenBank/DDBJ whole genome shotgun (WGS) entry which is preliminary data.</text>
</comment>
<protein>
    <recommendedName>
        <fullName evidence="3">Lipocalin-like domain-containing protein</fullName>
    </recommendedName>
</protein>
<organism evidence="1 2">
    <name type="scientific">Flavobacterium aurantiibacter</name>
    <dbReference type="NCBI Taxonomy" id="2023067"/>
    <lineage>
        <taxon>Bacteria</taxon>
        <taxon>Pseudomonadati</taxon>
        <taxon>Bacteroidota</taxon>
        <taxon>Flavobacteriia</taxon>
        <taxon>Flavobacteriales</taxon>
        <taxon>Flavobacteriaceae</taxon>
        <taxon>Flavobacterium</taxon>
    </lineage>
</organism>